<dbReference type="AlphaFoldDB" id="A0A6G1ICD6"/>
<name>A0A6G1ICD6_9PLEO</name>
<sequence>VNTIYPNYHTDAGLRNVMARFLSRLDNDPSIQWIKVVDTDLNQIIGVTKRAIITEEKPGEVDLDGPVGVPEGWENDQEKAFAQALF</sequence>
<evidence type="ECO:0000313" key="2">
    <source>
        <dbReference type="Proteomes" id="UP000799291"/>
    </source>
</evidence>
<organism evidence="1 2">
    <name type="scientific">Lentithecium fluviatile CBS 122367</name>
    <dbReference type="NCBI Taxonomy" id="1168545"/>
    <lineage>
        <taxon>Eukaryota</taxon>
        <taxon>Fungi</taxon>
        <taxon>Dikarya</taxon>
        <taxon>Ascomycota</taxon>
        <taxon>Pezizomycotina</taxon>
        <taxon>Dothideomycetes</taxon>
        <taxon>Pleosporomycetidae</taxon>
        <taxon>Pleosporales</taxon>
        <taxon>Massarineae</taxon>
        <taxon>Lentitheciaceae</taxon>
        <taxon>Lentithecium</taxon>
    </lineage>
</organism>
<dbReference type="Proteomes" id="UP000799291">
    <property type="component" value="Unassembled WGS sequence"/>
</dbReference>
<dbReference type="EMBL" id="MU005648">
    <property type="protein sequence ID" value="KAF2675768.1"/>
    <property type="molecule type" value="Genomic_DNA"/>
</dbReference>
<evidence type="ECO:0000313" key="1">
    <source>
        <dbReference type="EMBL" id="KAF2675768.1"/>
    </source>
</evidence>
<gene>
    <name evidence="1" type="ORF">K458DRAFT_259199</name>
</gene>
<proteinExistence type="predicted"/>
<protein>
    <submittedName>
        <fullName evidence="1">Uncharacterized protein</fullName>
    </submittedName>
</protein>
<accession>A0A6G1ICD6</accession>
<feature type="non-terminal residue" evidence="1">
    <location>
        <position position="86"/>
    </location>
</feature>
<reference evidence="1" key="1">
    <citation type="journal article" date="2020" name="Stud. Mycol.">
        <title>101 Dothideomycetes genomes: a test case for predicting lifestyles and emergence of pathogens.</title>
        <authorList>
            <person name="Haridas S."/>
            <person name="Albert R."/>
            <person name="Binder M."/>
            <person name="Bloem J."/>
            <person name="Labutti K."/>
            <person name="Salamov A."/>
            <person name="Andreopoulos B."/>
            <person name="Baker S."/>
            <person name="Barry K."/>
            <person name="Bills G."/>
            <person name="Bluhm B."/>
            <person name="Cannon C."/>
            <person name="Castanera R."/>
            <person name="Culley D."/>
            <person name="Daum C."/>
            <person name="Ezra D."/>
            <person name="Gonzalez J."/>
            <person name="Henrissat B."/>
            <person name="Kuo A."/>
            <person name="Liang C."/>
            <person name="Lipzen A."/>
            <person name="Lutzoni F."/>
            <person name="Magnuson J."/>
            <person name="Mondo S."/>
            <person name="Nolan M."/>
            <person name="Ohm R."/>
            <person name="Pangilinan J."/>
            <person name="Park H.-J."/>
            <person name="Ramirez L."/>
            <person name="Alfaro M."/>
            <person name="Sun H."/>
            <person name="Tritt A."/>
            <person name="Yoshinaga Y."/>
            <person name="Zwiers L.-H."/>
            <person name="Turgeon B."/>
            <person name="Goodwin S."/>
            <person name="Spatafora J."/>
            <person name="Crous P."/>
            <person name="Grigoriev I."/>
        </authorList>
    </citation>
    <scope>NUCLEOTIDE SEQUENCE</scope>
    <source>
        <strain evidence="1">CBS 122367</strain>
    </source>
</reference>
<feature type="non-terminal residue" evidence="1">
    <location>
        <position position="1"/>
    </location>
</feature>
<keyword evidence="2" id="KW-1185">Reference proteome</keyword>